<reference evidence="3 4" key="3">
    <citation type="journal article" date="2017" name="G3 (Bethesda)">
        <title>Comparative analysis highlights variable genome content of wheat rusts and divergence of the mating loci.</title>
        <authorList>
            <person name="Cuomo C.A."/>
            <person name="Bakkeren G."/>
            <person name="Khalil H.B."/>
            <person name="Panwar V."/>
            <person name="Joly D."/>
            <person name="Linning R."/>
            <person name="Sakthikumar S."/>
            <person name="Song X."/>
            <person name="Adiconis X."/>
            <person name="Fan L."/>
            <person name="Goldberg J.M."/>
            <person name="Levin J.Z."/>
            <person name="Young S."/>
            <person name="Zeng Q."/>
            <person name="Anikster Y."/>
            <person name="Bruce M."/>
            <person name="Wang M."/>
            <person name="Yin C."/>
            <person name="McCallum B."/>
            <person name="Szabo L.J."/>
            <person name="Hulbert S."/>
            <person name="Chen X."/>
            <person name="Fellers J.P."/>
        </authorList>
    </citation>
    <scope>NUCLEOTIDE SEQUENCE</scope>
    <source>
        <strain evidence="4">Isolate 1-1 / race 1 (BBBD)</strain>
        <strain evidence="3">isolate 1-1 / race 1 (BBBD)</strain>
    </source>
</reference>
<dbReference type="VEuPathDB" id="FungiDB:PTTG_25916"/>
<keyword evidence="4" id="KW-1185">Reference proteome</keyword>
<sequence length="442" mass="48863">MQIIVAFYFGLMRSLQSLTFHNQSIGGDNLTCQPSLVALYQTFFTIPSNESVGYPGTWIEGDRAVPGLFQWKVDRFYQFRNHKESSRMTRISTPYSAERLDCSINLVRSDYNLDTNGLSIGICATCLLEDRTQLEDGSQDMTGVCTSWDSNAVSHPRSSELDQLYQVLSEIEQLSKGLSIPAYSLPLSAYPPGYNASQEDLYRGTPIKRISQVTLILDHMVLLPPNSPRRIRAEIGPSTTIQSPEGQIVVNDKEVLNMLEAFKATFDSSSLPPDKFDINGTIVDGPPPENGAMTGSSADGSGFSVFSIKVPSIGDLKPVLHNQNLTSTPEVLQSMFNRTMNANSLLMDLAARDLHHSTIGVNYMCTETKKEWQPFLKGFSMVVAGATAVFNAVYSILLMLARKIDSFQKKENKVSDLEAGRHPSTLTLNVEEHIALANRTVD</sequence>
<evidence type="ECO:0000256" key="1">
    <source>
        <dbReference type="SAM" id="Phobius"/>
    </source>
</evidence>
<organism evidence="2">
    <name type="scientific">Puccinia triticina (isolate 1-1 / race 1 (BBBD))</name>
    <name type="common">Brown leaf rust fungus</name>
    <dbReference type="NCBI Taxonomy" id="630390"/>
    <lineage>
        <taxon>Eukaryota</taxon>
        <taxon>Fungi</taxon>
        <taxon>Dikarya</taxon>
        <taxon>Basidiomycota</taxon>
        <taxon>Pucciniomycotina</taxon>
        <taxon>Pucciniomycetes</taxon>
        <taxon>Pucciniales</taxon>
        <taxon>Pucciniaceae</taxon>
        <taxon>Puccinia</taxon>
    </lineage>
</organism>
<proteinExistence type="predicted"/>
<dbReference type="EMBL" id="ADAS02000011">
    <property type="protein sequence ID" value="OAV97663.1"/>
    <property type="molecule type" value="Genomic_DNA"/>
</dbReference>
<reference evidence="2" key="2">
    <citation type="submission" date="2016-05" db="EMBL/GenBank/DDBJ databases">
        <title>Comparative analysis highlights variable genome content of wheat rusts and divergence of the mating loci.</title>
        <authorList>
            <person name="Cuomo C.A."/>
            <person name="Bakkeren G."/>
            <person name="Szabo L."/>
            <person name="Khalil H."/>
            <person name="Joly D."/>
            <person name="Goldberg J."/>
            <person name="Young S."/>
            <person name="Zeng Q."/>
            <person name="Fellers J."/>
        </authorList>
    </citation>
    <scope>NUCLEOTIDE SEQUENCE [LARGE SCALE GENOMIC DNA]</scope>
    <source>
        <strain evidence="2">1-1 BBBD Race 1</strain>
    </source>
</reference>
<evidence type="ECO:0000313" key="2">
    <source>
        <dbReference type="EMBL" id="OAV97663.1"/>
    </source>
</evidence>
<reference evidence="2" key="1">
    <citation type="submission" date="2009-11" db="EMBL/GenBank/DDBJ databases">
        <authorList>
            <consortium name="The Broad Institute Genome Sequencing Platform"/>
            <person name="Ward D."/>
            <person name="Feldgarden M."/>
            <person name="Earl A."/>
            <person name="Young S.K."/>
            <person name="Zeng Q."/>
            <person name="Koehrsen M."/>
            <person name="Alvarado L."/>
            <person name="Berlin A."/>
            <person name="Bochicchio J."/>
            <person name="Borenstein D."/>
            <person name="Chapman S.B."/>
            <person name="Chen Z."/>
            <person name="Engels R."/>
            <person name="Freedman E."/>
            <person name="Gellesch M."/>
            <person name="Goldberg J."/>
            <person name="Griggs A."/>
            <person name="Gujja S."/>
            <person name="Heilman E."/>
            <person name="Heiman D."/>
            <person name="Hepburn T."/>
            <person name="Howarth C."/>
            <person name="Jen D."/>
            <person name="Larson L."/>
            <person name="Lewis B."/>
            <person name="Mehta T."/>
            <person name="Park D."/>
            <person name="Pearson M."/>
            <person name="Roberts A."/>
            <person name="Saif S."/>
            <person name="Shea T."/>
            <person name="Shenoy N."/>
            <person name="Sisk P."/>
            <person name="Stolte C."/>
            <person name="Sykes S."/>
            <person name="Thomson T."/>
            <person name="Walk T."/>
            <person name="White J."/>
            <person name="Yandava C."/>
            <person name="Izard J."/>
            <person name="Baranova O.V."/>
            <person name="Blanton J.M."/>
            <person name="Tanner A.C."/>
            <person name="Dewhirst F.E."/>
            <person name="Haas B."/>
            <person name="Nusbaum C."/>
            <person name="Birren B."/>
        </authorList>
    </citation>
    <scope>NUCLEOTIDE SEQUENCE [LARGE SCALE GENOMIC DNA]</scope>
    <source>
        <strain evidence="2">1-1 BBBD Race 1</strain>
    </source>
</reference>
<dbReference type="EnsemblFungi" id="PTTG_25916-t43_1">
    <property type="protein sequence ID" value="PTTG_25916-t43_1-p1"/>
    <property type="gene ID" value="PTTG_25916"/>
</dbReference>
<dbReference type="AlphaFoldDB" id="A0A180H042"/>
<feature type="transmembrane region" description="Helical" evidence="1">
    <location>
        <begin position="378"/>
        <end position="400"/>
    </location>
</feature>
<gene>
    <name evidence="2" type="ORF">PTTG_25916</name>
</gene>
<dbReference type="OrthoDB" id="2514501at2759"/>
<protein>
    <submittedName>
        <fullName evidence="2 3">Uncharacterized protein</fullName>
    </submittedName>
</protein>
<name>A0A180H042_PUCT1</name>
<dbReference type="Proteomes" id="UP000005240">
    <property type="component" value="Unassembled WGS sequence"/>
</dbReference>
<keyword evidence="1" id="KW-0812">Transmembrane</keyword>
<accession>A0A180H042</accession>
<keyword evidence="1" id="KW-0472">Membrane</keyword>
<evidence type="ECO:0000313" key="3">
    <source>
        <dbReference type="EnsemblFungi" id="PTTG_25916-t43_1-p1"/>
    </source>
</evidence>
<reference evidence="3" key="4">
    <citation type="submission" date="2025-05" db="UniProtKB">
        <authorList>
            <consortium name="EnsemblFungi"/>
        </authorList>
    </citation>
    <scope>IDENTIFICATION</scope>
    <source>
        <strain evidence="3">isolate 1-1 / race 1 (BBBD)</strain>
    </source>
</reference>
<keyword evidence="1" id="KW-1133">Transmembrane helix</keyword>
<evidence type="ECO:0000313" key="4">
    <source>
        <dbReference type="Proteomes" id="UP000005240"/>
    </source>
</evidence>